<proteinExistence type="predicted"/>
<evidence type="ECO:0000313" key="3">
    <source>
        <dbReference type="Proteomes" id="UP001057375"/>
    </source>
</evidence>
<evidence type="ECO:0000256" key="1">
    <source>
        <dbReference type="SAM" id="Coils"/>
    </source>
</evidence>
<dbReference type="Proteomes" id="UP001057375">
    <property type="component" value="Unassembled WGS sequence"/>
</dbReference>
<reference evidence="2" key="1">
    <citation type="submission" date="2022-03" db="EMBL/GenBank/DDBJ databases">
        <title>Draft genome sequence of Aduncisulcus paluster, a free-living microaerophilic Fornicata.</title>
        <authorList>
            <person name="Yuyama I."/>
            <person name="Kume K."/>
            <person name="Tamura T."/>
            <person name="Inagaki Y."/>
            <person name="Hashimoto T."/>
        </authorList>
    </citation>
    <scope>NUCLEOTIDE SEQUENCE</scope>
    <source>
        <strain evidence="2">NY0171</strain>
    </source>
</reference>
<name>A0ABQ5KQX8_9EUKA</name>
<protein>
    <submittedName>
        <fullName evidence="2">Uncharacterized protein</fullName>
    </submittedName>
</protein>
<feature type="coiled-coil region" evidence="1">
    <location>
        <begin position="167"/>
        <end position="270"/>
    </location>
</feature>
<keyword evidence="3" id="KW-1185">Reference proteome</keyword>
<dbReference type="EMBL" id="BQXS01010883">
    <property type="protein sequence ID" value="GKT34895.1"/>
    <property type="molecule type" value="Genomic_DNA"/>
</dbReference>
<comment type="caution">
    <text evidence="2">The sequence shown here is derived from an EMBL/GenBank/DDBJ whole genome shotgun (WGS) entry which is preliminary data.</text>
</comment>
<keyword evidence="1" id="KW-0175">Coiled coil</keyword>
<gene>
    <name evidence="2" type="ORF">ADUPG1_008161</name>
</gene>
<sequence>MSIDPAIFVKKVSFFTQSPPFPIEHKNVIPFDKSKCHGEYASEFWSDSRMIKFIEDADTLAFNSLHFSFFHPSHIDYFLICVFGYESAPHFIKFILNTESGDNIEKSFEVPLVESRSFKWFKLPISVSEVSSFDILATESWFDTEECELYGIRSVITDNMIIQQDILRETMKKRREEQAKLEKYHSDERLRLAPILEPMVTRNERLFDTHEKRIKELETTVEELKSTLKMEREAHELESKEFSRSIETLRESLEQKISMVETLAQTLEKRLSTLPIQDSIE</sequence>
<evidence type="ECO:0000313" key="2">
    <source>
        <dbReference type="EMBL" id="GKT34895.1"/>
    </source>
</evidence>
<accession>A0ABQ5KQX8</accession>
<organism evidence="2 3">
    <name type="scientific">Aduncisulcus paluster</name>
    <dbReference type="NCBI Taxonomy" id="2918883"/>
    <lineage>
        <taxon>Eukaryota</taxon>
        <taxon>Metamonada</taxon>
        <taxon>Carpediemonas-like organisms</taxon>
        <taxon>Aduncisulcus</taxon>
    </lineage>
</organism>